<dbReference type="CDD" id="cd02440">
    <property type="entry name" value="AdoMet_MTases"/>
    <property type="match status" value="1"/>
</dbReference>
<evidence type="ECO:0000313" key="2">
    <source>
        <dbReference type="EMBL" id="QQR92304.1"/>
    </source>
</evidence>
<dbReference type="EMBL" id="CP064981">
    <property type="protein sequence ID" value="QQR92304.1"/>
    <property type="molecule type" value="Genomic_DNA"/>
</dbReference>
<keyword evidence="2" id="KW-0808">Transferase</keyword>
<dbReference type="AlphaFoldDB" id="A0A7T9DJ49"/>
<dbReference type="InterPro" id="IPR025714">
    <property type="entry name" value="Methyltranfer_dom"/>
</dbReference>
<proteinExistence type="predicted"/>
<dbReference type="GO" id="GO:0032259">
    <property type="term" value="P:methylation"/>
    <property type="evidence" value="ECO:0007669"/>
    <property type="project" value="UniProtKB-KW"/>
</dbReference>
<protein>
    <submittedName>
        <fullName evidence="2">Class I SAM-dependent methyltransferase</fullName>
    </submittedName>
</protein>
<feature type="domain" description="Methyltransferase" evidence="1">
    <location>
        <begin position="48"/>
        <end position="150"/>
    </location>
</feature>
<dbReference type="Proteomes" id="UP000596004">
    <property type="component" value="Chromosome"/>
</dbReference>
<dbReference type="GO" id="GO:0008168">
    <property type="term" value="F:methyltransferase activity"/>
    <property type="evidence" value="ECO:0007669"/>
    <property type="project" value="UniProtKB-KW"/>
</dbReference>
<reference evidence="2" key="1">
    <citation type="submission" date="2020-11" db="EMBL/GenBank/DDBJ databases">
        <title>Connecting structure to function with the recovery of over 1000 high-quality activated sludge metagenome-assembled genomes encoding full-length rRNA genes using long-read sequencing.</title>
        <authorList>
            <person name="Singleton C.M."/>
            <person name="Petriglieri F."/>
            <person name="Kristensen J.M."/>
            <person name="Kirkegaard R.H."/>
            <person name="Michaelsen T.Y."/>
            <person name="Andersen M.H."/>
            <person name="Karst S.M."/>
            <person name="Dueholm M.S."/>
            <person name="Nielsen P.H."/>
            <person name="Albertsen M."/>
        </authorList>
    </citation>
    <scope>NUCLEOTIDE SEQUENCE</scope>
    <source>
        <strain evidence="2">Fred_18-Q3-R57-64_BAT3C.431</strain>
    </source>
</reference>
<name>A0A7T9DJ49_9ARCH</name>
<accession>A0A7T9DJ49</accession>
<sequence>MPAAPTDIIAEFYERYPYPLLSNLSRKHLETYADQLLACADLTTRQLEGKTILDGGCGTGEITCSMATHAKKVIGIDLSSTSITHAQSLAKKYALENITFIQQDILQLRMKEKFDLVTSFGVLHHTQNPTKGFEIISQRVKKNGILIIGFYHSLGGWKQRLQKWIVGMLAGKDPQKRLAFIEQFLGKKLGPHQRAFWMDRIANPRERYHSIPAMKRMFERNGFEIIGIQAHKPAFSIKDIANPLDVFLFESFLFVKGFRFAIIAGKNQNKRV</sequence>
<dbReference type="PANTHER" id="PTHR43861">
    <property type="entry name" value="TRANS-ACONITATE 2-METHYLTRANSFERASE-RELATED"/>
    <property type="match status" value="1"/>
</dbReference>
<dbReference type="Gene3D" id="3.40.50.150">
    <property type="entry name" value="Vaccinia Virus protein VP39"/>
    <property type="match status" value="1"/>
</dbReference>
<keyword evidence="2" id="KW-0489">Methyltransferase</keyword>
<gene>
    <name evidence="2" type="ORF">IPJ89_04060</name>
</gene>
<dbReference type="InterPro" id="IPR029063">
    <property type="entry name" value="SAM-dependent_MTases_sf"/>
</dbReference>
<dbReference type="Pfam" id="PF13847">
    <property type="entry name" value="Methyltransf_31"/>
    <property type="match status" value="1"/>
</dbReference>
<evidence type="ECO:0000259" key="1">
    <source>
        <dbReference type="Pfam" id="PF13847"/>
    </source>
</evidence>
<organism evidence="2">
    <name type="scientific">Candidatus Iainarchaeum sp</name>
    <dbReference type="NCBI Taxonomy" id="3101447"/>
    <lineage>
        <taxon>Archaea</taxon>
        <taxon>Candidatus Iainarchaeota</taxon>
        <taxon>Candidatus Iainarchaeia</taxon>
        <taxon>Candidatus Iainarchaeales</taxon>
        <taxon>Candidatus Iainarchaeaceae</taxon>
        <taxon>Candidatus Iainarchaeum</taxon>
    </lineage>
</organism>
<dbReference type="SUPFAM" id="SSF53335">
    <property type="entry name" value="S-adenosyl-L-methionine-dependent methyltransferases"/>
    <property type="match status" value="1"/>
</dbReference>